<gene>
    <name evidence="1" type="ORF">GCM10011312_18460</name>
</gene>
<keyword evidence="2" id="KW-1185">Reference proteome</keyword>
<evidence type="ECO:0000313" key="1">
    <source>
        <dbReference type="EMBL" id="GGD95098.1"/>
    </source>
</evidence>
<dbReference type="EMBL" id="BMGK01000007">
    <property type="protein sequence ID" value="GGD95098.1"/>
    <property type="molecule type" value="Genomic_DNA"/>
</dbReference>
<evidence type="ECO:0000313" key="2">
    <source>
        <dbReference type="Proteomes" id="UP000652231"/>
    </source>
</evidence>
<dbReference type="Proteomes" id="UP000652231">
    <property type="component" value="Unassembled WGS sequence"/>
</dbReference>
<comment type="caution">
    <text evidence="1">The sequence shown here is derived from an EMBL/GenBank/DDBJ whole genome shotgun (WGS) entry which is preliminary data.</text>
</comment>
<reference evidence="1" key="1">
    <citation type="journal article" date="2014" name="Int. J. Syst. Evol. Microbiol.">
        <title>Complete genome sequence of Corynebacterium casei LMG S-19264T (=DSM 44701T), isolated from a smear-ripened cheese.</title>
        <authorList>
            <consortium name="US DOE Joint Genome Institute (JGI-PGF)"/>
            <person name="Walter F."/>
            <person name="Albersmeier A."/>
            <person name="Kalinowski J."/>
            <person name="Ruckert C."/>
        </authorList>
    </citation>
    <scope>NUCLEOTIDE SEQUENCE</scope>
    <source>
        <strain evidence="1">CGMCC 1.12924</strain>
    </source>
</reference>
<name>A0A8J2Y9Y7_9FLAO</name>
<proteinExistence type="predicted"/>
<reference evidence="1" key="2">
    <citation type="submission" date="2020-09" db="EMBL/GenBank/DDBJ databases">
        <authorList>
            <person name="Sun Q."/>
            <person name="Zhou Y."/>
        </authorList>
    </citation>
    <scope>NUCLEOTIDE SEQUENCE</scope>
    <source>
        <strain evidence="1">CGMCC 1.12924</strain>
    </source>
</reference>
<protein>
    <submittedName>
        <fullName evidence="1">Uncharacterized protein</fullName>
    </submittedName>
</protein>
<accession>A0A8J2Y9Y7</accession>
<sequence>MVLCLSLTSCSRTFYQLYEVEPQQNISKEEEGLVYEDEHCIITYNLWAEEGDSGFTIYNKTQEKLTLHLDESFFILNDRAYDYYKNRITSSSRMTTATSSYSNSMALLLGGYGTKTSELAIAGDRSVAAVEKPKISIPPQSSKRIAEYIINPTLFRSCNLFRYPSRKQVNSETFNETNSPIVFKNLIKYQVNGNDELKTIEHTFYVSAISNYPESEFKESKYEEFCGSREPFARSYFVKYSSNRFYIKYEKPKSRTTAH</sequence>
<dbReference type="AlphaFoldDB" id="A0A8J2Y9Y7"/>
<organism evidence="1 2">
    <name type="scientific">Planktosalinus lacus</name>
    <dbReference type="NCBI Taxonomy" id="1526573"/>
    <lineage>
        <taxon>Bacteria</taxon>
        <taxon>Pseudomonadati</taxon>
        <taxon>Bacteroidota</taxon>
        <taxon>Flavobacteriia</taxon>
        <taxon>Flavobacteriales</taxon>
        <taxon>Flavobacteriaceae</taxon>
        <taxon>Planktosalinus</taxon>
    </lineage>
</organism>